<evidence type="ECO:0000259" key="1">
    <source>
        <dbReference type="Pfam" id="PF00753"/>
    </source>
</evidence>
<dbReference type="InterPro" id="IPR001279">
    <property type="entry name" value="Metallo-B-lactamas"/>
</dbReference>
<sequence>MATRTFFPVGQGAFYAEKHKEFNMVYDCGCMGEINKSKKVVRQNFSKNESIDVLFISHLDLDHISLIKTLKDTVKTIKHVILPLLSKEQKILIGNVYRIIGINIDNYDIINNPNEFFGGDTQITYVESSSDDEGNINDGLILNESLPRNIASKTPIKIVVNGINYNWCFIPYNFKNKERSSKLEDELTKAGIDVGKLKTNSTYALNNIVNEKDKRVIKKIYESLDGNINENSLVVYSGPYDIRGKDSIINYDLDPGELFRYHSFYNYYLESPYDRVGCVFTGDANLNKFDITKIFGSYWETVGTVQIPHHGSLHNFNSDFLQSKIMYCPISFGTNNTHGHPSYNVIGEIISKMSYVIKVTEKMDSGYVQYINI</sequence>
<dbReference type="InterPro" id="IPR036866">
    <property type="entry name" value="RibonucZ/Hydroxyglut_hydro"/>
</dbReference>
<evidence type="ECO:0000313" key="2">
    <source>
        <dbReference type="EMBL" id="AGG31882.1"/>
    </source>
</evidence>
<gene>
    <name evidence="2" type="ORF">MU9_2837</name>
</gene>
<proteinExistence type="predicted"/>
<dbReference type="KEGG" id="mmk:MU9_2837"/>
<dbReference type="AlphaFoldDB" id="J7SJN3"/>
<dbReference type="Pfam" id="PF00753">
    <property type="entry name" value="Lactamase_B"/>
    <property type="match status" value="1"/>
</dbReference>
<dbReference type="EMBL" id="CP004345">
    <property type="protein sequence ID" value="AGG31882.1"/>
    <property type="molecule type" value="Genomic_DNA"/>
</dbReference>
<accession>J7SJN3</accession>
<evidence type="ECO:0000313" key="3">
    <source>
        <dbReference type="Proteomes" id="UP000011834"/>
    </source>
</evidence>
<dbReference type="HOGENOM" id="CLU_042402_1_0_6"/>
<protein>
    <recommendedName>
        <fullName evidence="1">Metallo-beta-lactamase domain-containing protein</fullName>
    </recommendedName>
</protein>
<keyword evidence="3" id="KW-1185">Reference proteome</keyword>
<dbReference type="RefSeq" id="WP_004904035.1">
    <property type="nucleotide sequence ID" value="NC_020418.1"/>
</dbReference>
<dbReference type="SUPFAM" id="SSF56281">
    <property type="entry name" value="Metallo-hydrolase/oxidoreductase"/>
    <property type="match status" value="2"/>
</dbReference>
<dbReference type="Proteomes" id="UP000011834">
    <property type="component" value="Chromosome"/>
</dbReference>
<name>J7SJN3_MORMO</name>
<reference evidence="2 3" key="1">
    <citation type="journal article" date="2012" name="BMC Genomics">
        <title>Whole-genome sequencing and identification of Morganella morganii KT pathogenicity-related genes.</title>
        <authorList>
            <person name="Chen Y.T."/>
            <person name="Peng H.L."/>
            <person name="Shia W.C."/>
            <person name="Hsu F.R."/>
            <person name="Ken C.F."/>
            <person name="Tsao Y.M."/>
            <person name="Chen C.H."/>
            <person name="Liu C.E."/>
            <person name="Hsieh M.F."/>
            <person name="Chen H.C."/>
            <person name="Tang C.Y."/>
            <person name="Ku T.H."/>
        </authorList>
    </citation>
    <scope>NUCLEOTIDE SEQUENCE [LARGE SCALE GENOMIC DNA]</scope>
    <source>
        <strain evidence="2 3">KT</strain>
    </source>
</reference>
<dbReference type="eggNOG" id="COG0491">
    <property type="taxonomic scope" value="Bacteria"/>
</dbReference>
<feature type="domain" description="Metallo-beta-lactamase" evidence="1">
    <location>
        <begin position="17"/>
        <end position="80"/>
    </location>
</feature>
<organism evidence="2 3">
    <name type="scientific">Morganella morganii subsp. morganii KT</name>
    <dbReference type="NCBI Taxonomy" id="1124991"/>
    <lineage>
        <taxon>Bacteria</taxon>
        <taxon>Pseudomonadati</taxon>
        <taxon>Pseudomonadota</taxon>
        <taxon>Gammaproteobacteria</taxon>
        <taxon>Enterobacterales</taxon>
        <taxon>Morganellaceae</taxon>
        <taxon>Morganella</taxon>
    </lineage>
</organism>
<dbReference type="Gene3D" id="3.60.15.10">
    <property type="entry name" value="Ribonuclease Z/Hydroxyacylglutathione hydrolase-like"/>
    <property type="match status" value="1"/>
</dbReference>